<comment type="caution">
    <text evidence="1">The sequence shown here is derived from an EMBL/GenBank/DDBJ whole genome shotgun (WGS) entry which is preliminary data.</text>
</comment>
<reference evidence="1" key="1">
    <citation type="submission" date="2023-10" db="EMBL/GenBank/DDBJ databases">
        <title>Genome assembly of Pristionchus species.</title>
        <authorList>
            <person name="Yoshida K."/>
            <person name="Sommer R.J."/>
        </authorList>
    </citation>
    <scope>NUCLEOTIDE SEQUENCE</scope>
    <source>
        <strain evidence="1">RS0144</strain>
    </source>
</reference>
<sequence>KAILLCCLALAAAYSTPKKEPKMPVLDDPDYEEPINNPPWPLGRDQIPEDTAYDPAVVQKNREKAQNRVEAMLKAKMASAAAARPKPTVPVVPARDFLPSSFADEATAAPPEKRPLGYDVVLRAGDMVRRVQRFLNDYERTQPNATEEEWMIAFLDEMKSIDQEDNHILTDRLFTVLKERRSASAHH</sequence>
<evidence type="ECO:0008006" key="3">
    <source>
        <dbReference type="Google" id="ProtNLM"/>
    </source>
</evidence>
<protein>
    <recommendedName>
        <fullName evidence="3">Secreted protein</fullName>
    </recommendedName>
</protein>
<feature type="non-terminal residue" evidence="1">
    <location>
        <position position="1"/>
    </location>
</feature>
<proteinExistence type="predicted"/>
<dbReference type="EMBL" id="BTSX01000003">
    <property type="protein sequence ID" value="GMS87947.1"/>
    <property type="molecule type" value="Genomic_DNA"/>
</dbReference>
<keyword evidence="2" id="KW-1185">Reference proteome</keyword>
<evidence type="ECO:0000313" key="2">
    <source>
        <dbReference type="Proteomes" id="UP001432027"/>
    </source>
</evidence>
<dbReference type="Proteomes" id="UP001432027">
    <property type="component" value="Unassembled WGS sequence"/>
</dbReference>
<gene>
    <name evidence="1" type="ORF">PENTCL1PPCAC_10122</name>
</gene>
<organism evidence="1 2">
    <name type="scientific">Pristionchus entomophagus</name>
    <dbReference type="NCBI Taxonomy" id="358040"/>
    <lineage>
        <taxon>Eukaryota</taxon>
        <taxon>Metazoa</taxon>
        <taxon>Ecdysozoa</taxon>
        <taxon>Nematoda</taxon>
        <taxon>Chromadorea</taxon>
        <taxon>Rhabditida</taxon>
        <taxon>Rhabditina</taxon>
        <taxon>Diplogasteromorpha</taxon>
        <taxon>Diplogasteroidea</taxon>
        <taxon>Neodiplogasteridae</taxon>
        <taxon>Pristionchus</taxon>
    </lineage>
</organism>
<evidence type="ECO:0000313" key="1">
    <source>
        <dbReference type="EMBL" id="GMS87947.1"/>
    </source>
</evidence>
<name>A0AAV5T045_9BILA</name>
<accession>A0AAV5T045</accession>
<dbReference type="AlphaFoldDB" id="A0AAV5T045"/>